<name>V6F4M5_MAGGM</name>
<dbReference type="KEGG" id="mgy:MGMSRv2__3107"/>
<evidence type="ECO:0000313" key="2">
    <source>
        <dbReference type="EMBL" id="CDL00322.1"/>
    </source>
</evidence>
<dbReference type="AlphaFoldDB" id="V6F4M5"/>
<accession>V6F4M5</accession>
<dbReference type="STRING" id="1430440.MGMSRv2__3107"/>
<keyword evidence="3" id="KW-1185">Reference proteome</keyword>
<gene>
    <name evidence="2" type="ordered locus">MGMSRv2__3107</name>
</gene>
<feature type="signal peptide" evidence="1">
    <location>
        <begin position="1"/>
        <end position="19"/>
    </location>
</feature>
<proteinExistence type="predicted"/>
<keyword evidence="1" id="KW-0732">Signal</keyword>
<evidence type="ECO:0008006" key="4">
    <source>
        <dbReference type="Google" id="ProtNLM"/>
    </source>
</evidence>
<dbReference type="Proteomes" id="UP000018922">
    <property type="component" value="Chromosome I"/>
</dbReference>
<organism evidence="2 3">
    <name type="scientific">Magnetospirillum gryphiswaldense (strain DSM 6361 / JCM 21280 / NBRC 15271 / MSR-1)</name>
    <dbReference type="NCBI Taxonomy" id="431944"/>
    <lineage>
        <taxon>Bacteria</taxon>
        <taxon>Pseudomonadati</taxon>
        <taxon>Pseudomonadota</taxon>
        <taxon>Alphaproteobacteria</taxon>
        <taxon>Rhodospirillales</taxon>
        <taxon>Rhodospirillaceae</taxon>
        <taxon>Magnetospirillum</taxon>
    </lineage>
</organism>
<dbReference type="HOGENOM" id="CLU_1407284_0_0_5"/>
<protein>
    <recommendedName>
        <fullName evidence="4">Secreted protein</fullName>
    </recommendedName>
</protein>
<evidence type="ECO:0000256" key="1">
    <source>
        <dbReference type="SAM" id="SignalP"/>
    </source>
</evidence>
<dbReference type="EMBL" id="HG794546">
    <property type="protein sequence ID" value="CDL00322.1"/>
    <property type="molecule type" value="Genomic_DNA"/>
</dbReference>
<feature type="chain" id="PRO_5004746733" description="Secreted protein" evidence="1">
    <location>
        <begin position="20"/>
        <end position="193"/>
    </location>
</feature>
<evidence type="ECO:0000313" key="3">
    <source>
        <dbReference type="Proteomes" id="UP000018922"/>
    </source>
</evidence>
<reference evidence="2 3" key="1">
    <citation type="journal article" date="2014" name="Genome Announc.">
        <title>Complete genome sequence of Magnetospirillum gryphiswaldense MSR-1.</title>
        <authorList>
            <person name="Wang X."/>
            <person name="Wang Q."/>
            <person name="Zhang W."/>
            <person name="Wang Y."/>
            <person name="Li L."/>
            <person name="Wen T."/>
            <person name="Zhang T."/>
            <person name="Zhang Y."/>
            <person name="Xu J."/>
            <person name="Hu J."/>
            <person name="Li S."/>
            <person name="Liu L."/>
            <person name="Liu J."/>
            <person name="Jiang W."/>
            <person name="Tian J."/>
            <person name="Li Y."/>
            <person name="Schuler D."/>
            <person name="Wang L."/>
            <person name="Li J."/>
        </authorList>
    </citation>
    <scope>NUCLEOTIDE SEQUENCE [LARGE SCALE GENOMIC DNA]</scope>
    <source>
        <strain evidence="3">DSM 6361 / JCM 21280 / NBRC 15271 / MSR-1</strain>
    </source>
</reference>
<sequence>MRVLIRALVLLFIALPAQAEDGAFDLGFARPGMEQAHFRDSPQEGGGRVLCSNDPGLPADLDLTPPKGVAWVGAVRCGFYAQDQSAHWHPAPLSVAGWPGEMWAVFLPDQTGTQRLVQIKLVLPSGAFDDVARSWDRMFGLPSFRRGQTVHWTSDRNDAAIIGDGGAKVHAYVMDNDLHSSANRRLGQLPAKH</sequence>